<name>A0A9P6CS64_9AGAR</name>
<dbReference type="EMBL" id="MU155863">
    <property type="protein sequence ID" value="KAF9470739.1"/>
    <property type="molecule type" value="Genomic_DNA"/>
</dbReference>
<reference evidence="3" key="1">
    <citation type="submission" date="2020-11" db="EMBL/GenBank/DDBJ databases">
        <authorList>
            <consortium name="DOE Joint Genome Institute"/>
            <person name="Ahrendt S."/>
            <person name="Riley R."/>
            <person name="Andreopoulos W."/>
            <person name="Labutti K."/>
            <person name="Pangilinan J."/>
            <person name="Ruiz-Duenas F.J."/>
            <person name="Barrasa J.M."/>
            <person name="Sanchez-Garcia M."/>
            <person name="Camarero S."/>
            <person name="Miyauchi S."/>
            <person name="Serrano A."/>
            <person name="Linde D."/>
            <person name="Babiker R."/>
            <person name="Drula E."/>
            <person name="Ayuso-Fernandez I."/>
            <person name="Pacheco R."/>
            <person name="Padilla G."/>
            <person name="Ferreira P."/>
            <person name="Barriuso J."/>
            <person name="Kellner H."/>
            <person name="Castanera R."/>
            <person name="Alfaro M."/>
            <person name="Ramirez L."/>
            <person name="Pisabarro A.G."/>
            <person name="Kuo A."/>
            <person name="Tritt A."/>
            <person name="Lipzen A."/>
            <person name="He G."/>
            <person name="Yan M."/>
            <person name="Ng V."/>
            <person name="Cullen D."/>
            <person name="Martin F."/>
            <person name="Rosso M.-N."/>
            <person name="Henrissat B."/>
            <person name="Hibbett D."/>
            <person name="Martinez A.T."/>
            <person name="Grigoriev I.V."/>
        </authorList>
    </citation>
    <scope>NUCLEOTIDE SEQUENCE</scope>
    <source>
        <strain evidence="3">CIRM-BRFM 674</strain>
    </source>
</reference>
<dbReference type="OrthoDB" id="3266087at2759"/>
<keyword evidence="2" id="KW-0812">Transmembrane</keyword>
<keyword evidence="2" id="KW-1133">Transmembrane helix</keyword>
<protein>
    <submittedName>
        <fullName evidence="3">Uncharacterized protein</fullName>
    </submittedName>
</protein>
<sequence length="105" mass="11442">VSQVSIPITALISPHAPSITRMSTFHMCDPWNPNPVQSTPWSLSLPSAGQAGGSPLHAWLFFIGFILFPLWWAATLFIPIPKTRRLGGAEGTEKGVVLDDPQVEH</sequence>
<proteinExistence type="predicted"/>
<accession>A0A9P6CS64</accession>
<dbReference type="Proteomes" id="UP000807469">
    <property type="component" value="Unassembled WGS sequence"/>
</dbReference>
<evidence type="ECO:0000256" key="1">
    <source>
        <dbReference type="SAM" id="MobiDB-lite"/>
    </source>
</evidence>
<evidence type="ECO:0000313" key="3">
    <source>
        <dbReference type="EMBL" id="KAF9470739.1"/>
    </source>
</evidence>
<organism evidence="3 4">
    <name type="scientific">Pholiota conissans</name>
    <dbReference type="NCBI Taxonomy" id="109636"/>
    <lineage>
        <taxon>Eukaryota</taxon>
        <taxon>Fungi</taxon>
        <taxon>Dikarya</taxon>
        <taxon>Basidiomycota</taxon>
        <taxon>Agaricomycotina</taxon>
        <taxon>Agaricomycetes</taxon>
        <taxon>Agaricomycetidae</taxon>
        <taxon>Agaricales</taxon>
        <taxon>Agaricineae</taxon>
        <taxon>Strophariaceae</taxon>
        <taxon>Pholiota</taxon>
    </lineage>
</organism>
<gene>
    <name evidence="3" type="ORF">BDN70DRAFT_761661</name>
</gene>
<feature type="non-terminal residue" evidence="3">
    <location>
        <position position="1"/>
    </location>
</feature>
<evidence type="ECO:0000256" key="2">
    <source>
        <dbReference type="SAM" id="Phobius"/>
    </source>
</evidence>
<comment type="caution">
    <text evidence="3">The sequence shown here is derived from an EMBL/GenBank/DDBJ whole genome shotgun (WGS) entry which is preliminary data.</text>
</comment>
<dbReference type="AlphaFoldDB" id="A0A9P6CS64"/>
<feature type="non-terminal residue" evidence="3">
    <location>
        <position position="105"/>
    </location>
</feature>
<keyword evidence="4" id="KW-1185">Reference proteome</keyword>
<feature type="region of interest" description="Disordered" evidence="1">
    <location>
        <begin position="85"/>
        <end position="105"/>
    </location>
</feature>
<feature type="compositionally biased region" description="Basic and acidic residues" evidence="1">
    <location>
        <begin position="91"/>
        <end position="105"/>
    </location>
</feature>
<feature type="transmembrane region" description="Helical" evidence="2">
    <location>
        <begin position="56"/>
        <end position="78"/>
    </location>
</feature>
<evidence type="ECO:0000313" key="4">
    <source>
        <dbReference type="Proteomes" id="UP000807469"/>
    </source>
</evidence>
<keyword evidence="2" id="KW-0472">Membrane</keyword>